<feature type="signal peptide" evidence="2">
    <location>
        <begin position="1"/>
        <end position="19"/>
    </location>
</feature>
<name>A0A210QMU0_MIZYE</name>
<gene>
    <name evidence="4" type="ORF">KP79_PYT23503</name>
</gene>
<keyword evidence="1 2" id="KW-0732">Signal</keyword>
<evidence type="ECO:0000256" key="1">
    <source>
        <dbReference type="ARBA" id="ARBA00022729"/>
    </source>
</evidence>
<accession>A0A210QMU0</accession>
<dbReference type="OrthoDB" id="6019201at2759"/>
<feature type="domain" description="ASPIC/UnbV" evidence="3">
    <location>
        <begin position="493"/>
        <end position="550"/>
    </location>
</feature>
<dbReference type="PANTHER" id="PTHR16026">
    <property type="entry name" value="CARTILAGE ACIDIC PROTEIN 1"/>
    <property type="match status" value="1"/>
</dbReference>
<evidence type="ECO:0000313" key="4">
    <source>
        <dbReference type="EMBL" id="OWF50043.1"/>
    </source>
</evidence>
<dbReference type="Gene3D" id="2.130.10.130">
    <property type="entry name" value="Integrin alpha, N-terminal"/>
    <property type="match status" value="2"/>
</dbReference>
<evidence type="ECO:0000256" key="2">
    <source>
        <dbReference type="SAM" id="SignalP"/>
    </source>
</evidence>
<dbReference type="AlphaFoldDB" id="A0A210QMU0"/>
<evidence type="ECO:0000259" key="3">
    <source>
        <dbReference type="Pfam" id="PF07593"/>
    </source>
</evidence>
<dbReference type="InterPro" id="IPR011519">
    <property type="entry name" value="UnbV_ASPIC"/>
</dbReference>
<protein>
    <submittedName>
        <fullName evidence="4">Cartilage acidic protein 1</fullName>
    </submittedName>
</protein>
<keyword evidence="5" id="KW-1185">Reference proteome</keyword>
<dbReference type="Pfam" id="PF07593">
    <property type="entry name" value="UnbV_ASPIC"/>
    <property type="match status" value="1"/>
</dbReference>
<dbReference type="EMBL" id="NEDP02002776">
    <property type="protein sequence ID" value="OWF50043.1"/>
    <property type="molecule type" value="Genomic_DNA"/>
</dbReference>
<dbReference type="Pfam" id="PF13517">
    <property type="entry name" value="FG-GAP_3"/>
    <property type="match status" value="2"/>
</dbReference>
<feature type="chain" id="PRO_5012894268" evidence="2">
    <location>
        <begin position="20"/>
        <end position="617"/>
    </location>
</feature>
<dbReference type="InterPro" id="IPR028994">
    <property type="entry name" value="Integrin_alpha_N"/>
</dbReference>
<sequence length="617" mass="68382">MNNIFWWCVLLNTFLQSDSMFISRSHDLLRQFVTKEMTYGAAVSDINGDENLDIVVASFSGSNIVLTYDNKSRMLQNVALTGSPFEALMDPEGRAVGVAACDVDGDGREEIYILNSNTDVTGRQNHGDKLFKYVDNRYVDLLSDSLNAWIPEVTHVGHSVTCIDRQGTGLYAFAVMTSTRNGTERLMLIEMDVSHPENNRDSGPIVLRDVAMDAGIDQAKGGGGITIGPILGTDGRSDIFVNTESFWNKNRENKLFMNNEGGKFRNVARQLGLADKNQNVRGIAIGDINQDGLIDIVTGSWLGSQRLFIQRISSYSGRVKFSDMATAEMRKSSALCSLAVADFNNDGHTEIFYNNAMYHGAQPNRLFTVRTTKHETGQKLNVTKVSIGEALEPRAYPTGSVVTDIDRDGVLDLLITHGESSGNTITVYSTRSPVRSKKRTRDRMTSQRSEVIQRTTFGNNLPGKIIHNPSQGPTRFTNYWVRIIPKTRFGAPARGSKVTLVLAGGIMMTQVIGGGSGYRGQMEPVAHFGIGQTPDVLLLEIQWPDGKIHQREMGVSDLNKVHEVHWSNLYDEKSLFDNKHVDKRLRRTTGSASFMNPSSTIVILLWCLCIADYFSVI</sequence>
<dbReference type="PANTHER" id="PTHR16026:SF0">
    <property type="entry name" value="CARTILAGE ACIDIC PROTEIN 1"/>
    <property type="match status" value="1"/>
</dbReference>
<dbReference type="SUPFAM" id="SSF69318">
    <property type="entry name" value="Integrin alpha N-terminal domain"/>
    <property type="match status" value="1"/>
</dbReference>
<reference evidence="4 5" key="1">
    <citation type="journal article" date="2017" name="Nat. Ecol. Evol.">
        <title>Scallop genome provides insights into evolution of bilaterian karyotype and development.</title>
        <authorList>
            <person name="Wang S."/>
            <person name="Zhang J."/>
            <person name="Jiao W."/>
            <person name="Li J."/>
            <person name="Xun X."/>
            <person name="Sun Y."/>
            <person name="Guo X."/>
            <person name="Huan P."/>
            <person name="Dong B."/>
            <person name="Zhang L."/>
            <person name="Hu X."/>
            <person name="Sun X."/>
            <person name="Wang J."/>
            <person name="Zhao C."/>
            <person name="Wang Y."/>
            <person name="Wang D."/>
            <person name="Huang X."/>
            <person name="Wang R."/>
            <person name="Lv J."/>
            <person name="Li Y."/>
            <person name="Zhang Z."/>
            <person name="Liu B."/>
            <person name="Lu W."/>
            <person name="Hui Y."/>
            <person name="Liang J."/>
            <person name="Zhou Z."/>
            <person name="Hou R."/>
            <person name="Li X."/>
            <person name="Liu Y."/>
            <person name="Li H."/>
            <person name="Ning X."/>
            <person name="Lin Y."/>
            <person name="Zhao L."/>
            <person name="Xing Q."/>
            <person name="Dou J."/>
            <person name="Li Y."/>
            <person name="Mao J."/>
            <person name="Guo H."/>
            <person name="Dou H."/>
            <person name="Li T."/>
            <person name="Mu C."/>
            <person name="Jiang W."/>
            <person name="Fu Q."/>
            <person name="Fu X."/>
            <person name="Miao Y."/>
            <person name="Liu J."/>
            <person name="Yu Q."/>
            <person name="Li R."/>
            <person name="Liao H."/>
            <person name="Li X."/>
            <person name="Kong Y."/>
            <person name="Jiang Z."/>
            <person name="Chourrout D."/>
            <person name="Li R."/>
            <person name="Bao Z."/>
        </authorList>
    </citation>
    <scope>NUCLEOTIDE SEQUENCE [LARGE SCALE GENOMIC DNA]</scope>
    <source>
        <strain evidence="4 5">PY_sf001</strain>
    </source>
</reference>
<dbReference type="Proteomes" id="UP000242188">
    <property type="component" value="Unassembled WGS sequence"/>
</dbReference>
<evidence type="ECO:0000313" key="5">
    <source>
        <dbReference type="Proteomes" id="UP000242188"/>
    </source>
</evidence>
<dbReference type="InterPro" id="IPR027039">
    <property type="entry name" value="Crtac1"/>
</dbReference>
<comment type="caution">
    <text evidence="4">The sequence shown here is derived from an EMBL/GenBank/DDBJ whole genome shotgun (WGS) entry which is preliminary data.</text>
</comment>
<dbReference type="InterPro" id="IPR013517">
    <property type="entry name" value="FG-GAP"/>
</dbReference>
<proteinExistence type="predicted"/>
<organism evidence="4 5">
    <name type="scientific">Mizuhopecten yessoensis</name>
    <name type="common">Japanese scallop</name>
    <name type="synonym">Patinopecten yessoensis</name>
    <dbReference type="NCBI Taxonomy" id="6573"/>
    <lineage>
        <taxon>Eukaryota</taxon>
        <taxon>Metazoa</taxon>
        <taxon>Spiralia</taxon>
        <taxon>Lophotrochozoa</taxon>
        <taxon>Mollusca</taxon>
        <taxon>Bivalvia</taxon>
        <taxon>Autobranchia</taxon>
        <taxon>Pteriomorphia</taxon>
        <taxon>Pectinida</taxon>
        <taxon>Pectinoidea</taxon>
        <taxon>Pectinidae</taxon>
        <taxon>Mizuhopecten</taxon>
    </lineage>
</organism>